<keyword evidence="2" id="KW-0547">Nucleotide-binding</keyword>
<dbReference type="GO" id="GO:0042941">
    <property type="term" value="P:D-alanine transmembrane transport"/>
    <property type="evidence" value="ECO:0007669"/>
    <property type="project" value="TreeGrafter"/>
</dbReference>
<keyword evidence="1" id="KW-0813">Transport</keyword>
<dbReference type="InterPro" id="IPR003593">
    <property type="entry name" value="AAA+_ATPase"/>
</dbReference>
<dbReference type="GO" id="GO:1903805">
    <property type="term" value="P:L-valine import across plasma membrane"/>
    <property type="evidence" value="ECO:0007669"/>
    <property type="project" value="TreeGrafter"/>
</dbReference>
<evidence type="ECO:0000259" key="4">
    <source>
        <dbReference type="PROSITE" id="PS50893"/>
    </source>
</evidence>
<evidence type="ECO:0000313" key="6">
    <source>
        <dbReference type="Proteomes" id="UP000823824"/>
    </source>
</evidence>
<dbReference type="GO" id="GO:0015188">
    <property type="term" value="F:L-isoleucine transmembrane transporter activity"/>
    <property type="evidence" value="ECO:0007669"/>
    <property type="project" value="TreeGrafter"/>
</dbReference>
<organism evidence="5 6">
    <name type="scientific">Candidatus Oscillibacter excrementigallinarum</name>
    <dbReference type="NCBI Taxonomy" id="2838716"/>
    <lineage>
        <taxon>Bacteria</taxon>
        <taxon>Bacillati</taxon>
        <taxon>Bacillota</taxon>
        <taxon>Clostridia</taxon>
        <taxon>Eubacteriales</taxon>
        <taxon>Oscillospiraceae</taxon>
        <taxon>Oscillibacter</taxon>
    </lineage>
</organism>
<keyword evidence="3 5" id="KW-0067">ATP-binding</keyword>
<reference evidence="5" key="1">
    <citation type="journal article" date="2021" name="PeerJ">
        <title>Extensive microbial diversity within the chicken gut microbiome revealed by metagenomics and culture.</title>
        <authorList>
            <person name="Gilroy R."/>
            <person name="Ravi A."/>
            <person name="Getino M."/>
            <person name="Pursley I."/>
            <person name="Horton D.L."/>
            <person name="Alikhan N.F."/>
            <person name="Baker D."/>
            <person name="Gharbi K."/>
            <person name="Hall N."/>
            <person name="Watson M."/>
            <person name="Adriaenssens E.M."/>
            <person name="Foster-Nyarko E."/>
            <person name="Jarju S."/>
            <person name="Secka A."/>
            <person name="Antonio M."/>
            <person name="Oren A."/>
            <person name="Chaudhuri R.R."/>
            <person name="La Ragione R."/>
            <person name="Hildebrand F."/>
            <person name="Pallen M.J."/>
        </authorList>
    </citation>
    <scope>NUCLEOTIDE SEQUENCE</scope>
    <source>
        <strain evidence="5">ChiBcec18-1249</strain>
    </source>
</reference>
<gene>
    <name evidence="5" type="ORF">H9787_01060</name>
</gene>
<dbReference type="Pfam" id="PF12399">
    <property type="entry name" value="BCA_ABC_TP_C"/>
    <property type="match status" value="1"/>
</dbReference>
<protein>
    <submittedName>
        <fullName evidence="5">ABC transporter ATP-binding protein</fullName>
    </submittedName>
</protein>
<dbReference type="Pfam" id="PF00005">
    <property type="entry name" value="ABC_tran"/>
    <property type="match status" value="1"/>
</dbReference>
<dbReference type="GO" id="GO:0015192">
    <property type="term" value="F:L-phenylalanine transmembrane transporter activity"/>
    <property type="evidence" value="ECO:0007669"/>
    <property type="project" value="TreeGrafter"/>
</dbReference>
<proteinExistence type="predicted"/>
<evidence type="ECO:0000256" key="1">
    <source>
        <dbReference type="ARBA" id="ARBA00022448"/>
    </source>
</evidence>
<dbReference type="InterPro" id="IPR051120">
    <property type="entry name" value="ABC_AA/LPS_Transport"/>
</dbReference>
<dbReference type="SMART" id="SM00382">
    <property type="entry name" value="AAA"/>
    <property type="match status" value="1"/>
</dbReference>
<dbReference type="CDD" id="cd03219">
    <property type="entry name" value="ABC_Mj1267_LivG_branched"/>
    <property type="match status" value="1"/>
</dbReference>
<dbReference type="SUPFAM" id="SSF52540">
    <property type="entry name" value="P-loop containing nucleoside triphosphate hydrolases"/>
    <property type="match status" value="1"/>
</dbReference>
<dbReference type="Proteomes" id="UP000823824">
    <property type="component" value="Unassembled WGS sequence"/>
</dbReference>
<feature type="domain" description="ABC transporter" evidence="4">
    <location>
        <begin position="6"/>
        <end position="237"/>
    </location>
</feature>
<dbReference type="InterPro" id="IPR027417">
    <property type="entry name" value="P-loop_NTPase"/>
</dbReference>
<dbReference type="GO" id="GO:0005304">
    <property type="term" value="F:L-valine transmembrane transporter activity"/>
    <property type="evidence" value="ECO:0007669"/>
    <property type="project" value="TreeGrafter"/>
</dbReference>
<dbReference type="GO" id="GO:0005524">
    <property type="term" value="F:ATP binding"/>
    <property type="evidence" value="ECO:0007669"/>
    <property type="project" value="UniProtKB-KW"/>
</dbReference>
<dbReference type="GO" id="GO:1903806">
    <property type="term" value="P:L-isoleucine import across plasma membrane"/>
    <property type="evidence" value="ECO:0007669"/>
    <property type="project" value="TreeGrafter"/>
</dbReference>
<dbReference type="PANTHER" id="PTHR45772">
    <property type="entry name" value="CONSERVED COMPONENT OF ABC TRANSPORTER FOR NATURAL AMINO ACIDS-RELATED"/>
    <property type="match status" value="1"/>
</dbReference>
<sequence>MAETILQVQNISKSFGGLKATNGVSFDLHQNEILSIIGPNGAGKSTLFNLITNFYRIDEGDILYKGKSIVGLMPDQICKLGITRTFQVAKPFSGLTIFDNILVGCLSKSATVEEARSKVDGILKMVKLDKKADEMGGRLTTLERKRLELGKALATEPEVLMLDEVMTGLKPHEMEEMMAFIMDLKKRMTIVVVEHVMKVINTISDRVIVLDHGTKIAEGIPQEVMNDPQVIEAYLGRSASHA</sequence>
<evidence type="ECO:0000313" key="5">
    <source>
        <dbReference type="EMBL" id="HJB12282.1"/>
    </source>
</evidence>
<name>A0A9D2LGM4_9FIRM</name>
<dbReference type="AlphaFoldDB" id="A0A9D2LGM4"/>
<evidence type="ECO:0000256" key="2">
    <source>
        <dbReference type="ARBA" id="ARBA00022741"/>
    </source>
</evidence>
<dbReference type="Gene3D" id="3.40.50.300">
    <property type="entry name" value="P-loop containing nucleotide triphosphate hydrolases"/>
    <property type="match status" value="1"/>
</dbReference>
<comment type="caution">
    <text evidence="5">The sequence shown here is derived from an EMBL/GenBank/DDBJ whole genome shotgun (WGS) entry which is preliminary data.</text>
</comment>
<reference evidence="5" key="2">
    <citation type="submission" date="2021-04" db="EMBL/GenBank/DDBJ databases">
        <authorList>
            <person name="Gilroy R."/>
        </authorList>
    </citation>
    <scope>NUCLEOTIDE SEQUENCE</scope>
    <source>
        <strain evidence="5">ChiBcec18-1249</strain>
    </source>
</reference>
<dbReference type="GO" id="GO:0016887">
    <property type="term" value="F:ATP hydrolysis activity"/>
    <property type="evidence" value="ECO:0007669"/>
    <property type="project" value="InterPro"/>
</dbReference>
<dbReference type="InterPro" id="IPR032823">
    <property type="entry name" value="BCA_ABC_TP_C"/>
</dbReference>
<dbReference type="InterPro" id="IPR003439">
    <property type="entry name" value="ABC_transporter-like_ATP-bd"/>
</dbReference>
<dbReference type="PANTHER" id="PTHR45772:SF7">
    <property type="entry name" value="AMINO ACID ABC TRANSPORTER ATP-BINDING PROTEIN"/>
    <property type="match status" value="1"/>
</dbReference>
<dbReference type="GO" id="GO:0005886">
    <property type="term" value="C:plasma membrane"/>
    <property type="evidence" value="ECO:0007669"/>
    <property type="project" value="TreeGrafter"/>
</dbReference>
<evidence type="ECO:0000256" key="3">
    <source>
        <dbReference type="ARBA" id="ARBA00022840"/>
    </source>
</evidence>
<dbReference type="GO" id="GO:0015808">
    <property type="term" value="P:L-alanine transport"/>
    <property type="evidence" value="ECO:0007669"/>
    <property type="project" value="TreeGrafter"/>
</dbReference>
<dbReference type="EMBL" id="DWZJ01000008">
    <property type="protein sequence ID" value="HJB12282.1"/>
    <property type="molecule type" value="Genomic_DNA"/>
</dbReference>
<dbReference type="PROSITE" id="PS50893">
    <property type="entry name" value="ABC_TRANSPORTER_2"/>
    <property type="match status" value="1"/>
</dbReference>
<accession>A0A9D2LGM4</accession>